<dbReference type="InterPro" id="IPR058792">
    <property type="entry name" value="Beta-barrel_RND_2"/>
</dbReference>
<evidence type="ECO:0000313" key="8">
    <source>
        <dbReference type="EMBL" id="MBA2225266.1"/>
    </source>
</evidence>
<feature type="compositionally biased region" description="Low complexity" evidence="4">
    <location>
        <begin position="86"/>
        <end position="106"/>
    </location>
</feature>
<keyword evidence="5" id="KW-0812">Transmembrane</keyword>
<feature type="region of interest" description="Disordered" evidence="4">
    <location>
        <begin position="1"/>
        <end position="23"/>
    </location>
</feature>
<evidence type="ECO:0000256" key="2">
    <source>
        <dbReference type="ARBA" id="ARBA00023054"/>
    </source>
</evidence>
<feature type="domain" description="YbhG-like alpha-helical hairpin" evidence="6">
    <location>
        <begin position="175"/>
        <end position="291"/>
    </location>
</feature>
<evidence type="ECO:0000256" key="3">
    <source>
        <dbReference type="SAM" id="Coils"/>
    </source>
</evidence>
<feature type="compositionally biased region" description="Polar residues" evidence="4">
    <location>
        <begin position="1"/>
        <end position="17"/>
    </location>
</feature>
<evidence type="ECO:0000259" key="6">
    <source>
        <dbReference type="Pfam" id="PF25881"/>
    </source>
</evidence>
<dbReference type="InterPro" id="IPR059052">
    <property type="entry name" value="HH_YbhG-like"/>
</dbReference>
<dbReference type="Gene3D" id="2.40.50.100">
    <property type="match status" value="1"/>
</dbReference>
<dbReference type="Proteomes" id="UP000542342">
    <property type="component" value="Unassembled WGS sequence"/>
</dbReference>
<accession>A0A7V8VC12</accession>
<evidence type="ECO:0000256" key="4">
    <source>
        <dbReference type="SAM" id="MobiDB-lite"/>
    </source>
</evidence>
<dbReference type="Gene3D" id="2.40.30.170">
    <property type="match status" value="1"/>
</dbReference>
<keyword evidence="5" id="KW-1133">Transmembrane helix</keyword>
<name>A0A7V8VC12_9BACT</name>
<dbReference type="Pfam" id="PF25954">
    <property type="entry name" value="Beta-barrel_RND_2"/>
    <property type="match status" value="1"/>
</dbReference>
<evidence type="ECO:0000256" key="5">
    <source>
        <dbReference type="SAM" id="Phobius"/>
    </source>
</evidence>
<feature type="domain" description="CusB-like beta-barrel" evidence="7">
    <location>
        <begin position="340"/>
        <end position="414"/>
    </location>
</feature>
<dbReference type="SUPFAM" id="SSF111369">
    <property type="entry name" value="HlyD-like secretion proteins"/>
    <property type="match status" value="2"/>
</dbReference>
<dbReference type="RefSeq" id="WP_194536706.1">
    <property type="nucleotide sequence ID" value="NZ_JACEFB010000002.1"/>
</dbReference>
<dbReference type="PANTHER" id="PTHR32347:SF23">
    <property type="entry name" value="BLL5650 PROTEIN"/>
    <property type="match status" value="1"/>
</dbReference>
<dbReference type="AlphaFoldDB" id="A0A7V8VC12"/>
<keyword evidence="2 3" id="KW-0175">Coiled coil</keyword>
<dbReference type="Pfam" id="PF25881">
    <property type="entry name" value="HH_YBHG"/>
    <property type="match status" value="1"/>
</dbReference>
<keyword evidence="9" id="KW-1185">Reference proteome</keyword>
<evidence type="ECO:0000313" key="9">
    <source>
        <dbReference type="Proteomes" id="UP000542342"/>
    </source>
</evidence>
<organism evidence="8 9">
    <name type="scientific">Thermogemmata fonticola</name>
    <dbReference type="NCBI Taxonomy" id="2755323"/>
    <lineage>
        <taxon>Bacteria</taxon>
        <taxon>Pseudomonadati</taxon>
        <taxon>Planctomycetota</taxon>
        <taxon>Planctomycetia</taxon>
        <taxon>Gemmatales</taxon>
        <taxon>Gemmataceae</taxon>
        <taxon>Thermogemmata</taxon>
    </lineage>
</organism>
<sequence length="440" mass="47610">MSVATNTSTSENRSQAAPSPDGALLVDRVQQLRLDTQLGRSPGNGRSRAVWLPWILVILMAVAWAGVGIRAYRNGGLISPAPGPEGTSPAASGTPASFSTSSGGPPSTTPRPGSTPAPGELLLQIKGNVIPSLQINLSPDDISGVVEEIFFKEGDRVKQGQVLARIRNNRYLHDYYAAQAAVAAAKARLADLTGAAVRPEERRQAEAELEEARAAWVRADQEVKRLSAQRNTGTVSAQELERADADLKAAAARVARLEASLALLTMGARRERIEAAQAELRQAEARLQEAHRLLRNCEVRAPIDGTILTKVADRGALVSPMSFNVAAGICSMADLAKLEVEIDVPERQITKIRRGLDCLVQADADPNRPYRAVVDRIMPIADDTKNVIKVRIRVYLPLGEEPGSFLKPKMSVVATIYNRPFVFNTATDQPWGDEDRRTPE</sequence>
<dbReference type="InterPro" id="IPR050465">
    <property type="entry name" value="UPF0194_transport"/>
</dbReference>
<reference evidence="8 9" key="1">
    <citation type="submission" date="2020-07" db="EMBL/GenBank/DDBJ databases">
        <title>Thermogemmata thermophila gen. nov., sp. nov., a novel moderate thermophilic planctomycete from a Kamchatka hot spring.</title>
        <authorList>
            <person name="Elcheninov A.G."/>
            <person name="Podosokorskaya O.A."/>
            <person name="Kovaleva O.L."/>
            <person name="Novikov A."/>
            <person name="Bonch-Osmolovskaya E.A."/>
            <person name="Toshchakov S.V."/>
            <person name="Kublanov I.V."/>
        </authorList>
    </citation>
    <scope>NUCLEOTIDE SEQUENCE [LARGE SCALE GENOMIC DNA]</scope>
    <source>
        <strain evidence="8 9">2918</strain>
    </source>
</reference>
<keyword evidence="5" id="KW-0472">Membrane</keyword>
<protein>
    <submittedName>
        <fullName evidence="8">Efflux RND transporter periplasmic adaptor subunit</fullName>
    </submittedName>
</protein>
<comment type="subcellular location">
    <subcellularLocation>
        <location evidence="1">Cell envelope</location>
    </subcellularLocation>
</comment>
<dbReference type="GO" id="GO:0030313">
    <property type="term" value="C:cell envelope"/>
    <property type="evidence" value="ECO:0007669"/>
    <property type="project" value="UniProtKB-SubCell"/>
</dbReference>
<evidence type="ECO:0000259" key="7">
    <source>
        <dbReference type="Pfam" id="PF25954"/>
    </source>
</evidence>
<gene>
    <name evidence="8" type="ORF">H0921_03715</name>
</gene>
<dbReference type="EMBL" id="JACEFB010000002">
    <property type="protein sequence ID" value="MBA2225266.1"/>
    <property type="molecule type" value="Genomic_DNA"/>
</dbReference>
<feature type="coiled-coil region" evidence="3">
    <location>
        <begin position="202"/>
        <end position="300"/>
    </location>
</feature>
<feature type="transmembrane region" description="Helical" evidence="5">
    <location>
        <begin position="51"/>
        <end position="72"/>
    </location>
</feature>
<feature type="region of interest" description="Disordered" evidence="4">
    <location>
        <begin position="83"/>
        <end position="120"/>
    </location>
</feature>
<evidence type="ECO:0000256" key="1">
    <source>
        <dbReference type="ARBA" id="ARBA00004196"/>
    </source>
</evidence>
<dbReference type="Gene3D" id="1.10.287.470">
    <property type="entry name" value="Helix hairpin bin"/>
    <property type="match status" value="1"/>
</dbReference>
<proteinExistence type="predicted"/>
<dbReference type="PANTHER" id="PTHR32347">
    <property type="entry name" value="EFFLUX SYSTEM COMPONENT YKNX-RELATED"/>
    <property type="match status" value="1"/>
</dbReference>
<comment type="caution">
    <text evidence="8">The sequence shown here is derived from an EMBL/GenBank/DDBJ whole genome shotgun (WGS) entry which is preliminary data.</text>
</comment>